<evidence type="ECO:0000313" key="2">
    <source>
        <dbReference type="EMBL" id="EMC91047.1"/>
    </source>
</evidence>
<dbReference type="KEGG" id="bcom:BAUCODRAFT_127502"/>
<protein>
    <submittedName>
        <fullName evidence="2">Uncharacterized protein</fullName>
    </submittedName>
</protein>
<evidence type="ECO:0000313" key="3">
    <source>
        <dbReference type="Proteomes" id="UP000011761"/>
    </source>
</evidence>
<name>M2LB62_BAUPA</name>
<reference evidence="2 3" key="1">
    <citation type="journal article" date="2012" name="PLoS Pathog.">
        <title>Diverse lifestyles and strategies of plant pathogenesis encoded in the genomes of eighteen Dothideomycetes fungi.</title>
        <authorList>
            <person name="Ohm R.A."/>
            <person name="Feau N."/>
            <person name="Henrissat B."/>
            <person name="Schoch C.L."/>
            <person name="Horwitz B.A."/>
            <person name="Barry K.W."/>
            <person name="Condon B.J."/>
            <person name="Copeland A.C."/>
            <person name="Dhillon B."/>
            <person name="Glaser F."/>
            <person name="Hesse C.N."/>
            <person name="Kosti I."/>
            <person name="LaButti K."/>
            <person name="Lindquist E.A."/>
            <person name="Lucas S."/>
            <person name="Salamov A.A."/>
            <person name="Bradshaw R.E."/>
            <person name="Ciuffetti L."/>
            <person name="Hamelin R.C."/>
            <person name="Kema G.H.J."/>
            <person name="Lawrence C."/>
            <person name="Scott J.A."/>
            <person name="Spatafora J.W."/>
            <person name="Turgeon B.G."/>
            <person name="de Wit P.J.G.M."/>
            <person name="Zhong S."/>
            <person name="Goodwin S.B."/>
            <person name="Grigoriev I.V."/>
        </authorList>
    </citation>
    <scope>NUCLEOTIDE SEQUENCE [LARGE SCALE GENOMIC DNA]</scope>
    <source>
        <strain evidence="2 3">UAMH 10762</strain>
    </source>
</reference>
<dbReference type="AlphaFoldDB" id="M2LB62"/>
<dbReference type="RefSeq" id="XP_007681960.1">
    <property type="nucleotide sequence ID" value="XM_007683770.1"/>
</dbReference>
<accession>M2LB62</accession>
<dbReference type="Proteomes" id="UP000011761">
    <property type="component" value="Unassembled WGS sequence"/>
</dbReference>
<keyword evidence="3" id="KW-1185">Reference proteome</keyword>
<gene>
    <name evidence="2" type="ORF">BAUCODRAFT_127502</name>
</gene>
<feature type="region of interest" description="Disordered" evidence="1">
    <location>
        <begin position="1"/>
        <end position="25"/>
    </location>
</feature>
<proteinExistence type="predicted"/>
<dbReference type="EMBL" id="KB445565">
    <property type="protein sequence ID" value="EMC91047.1"/>
    <property type="molecule type" value="Genomic_DNA"/>
</dbReference>
<sequence>MNDVGTLTPPPMSPSACRSQSDQRTKHAIAIAGDRSSARLSGLALAQLRRPATWVGTDATNPWYYSGSRQPHLPPYASMRSHDSSYATLVTPLSSESM</sequence>
<organism evidence="2 3">
    <name type="scientific">Baudoinia panamericana (strain UAMH 10762)</name>
    <name type="common">Angels' share fungus</name>
    <name type="synonym">Baudoinia compniacensis (strain UAMH 10762)</name>
    <dbReference type="NCBI Taxonomy" id="717646"/>
    <lineage>
        <taxon>Eukaryota</taxon>
        <taxon>Fungi</taxon>
        <taxon>Dikarya</taxon>
        <taxon>Ascomycota</taxon>
        <taxon>Pezizomycotina</taxon>
        <taxon>Dothideomycetes</taxon>
        <taxon>Dothideomycetidae</taxon>
        <taxon>Mycosphaerellales</taxon>
        <taxon>Teratosphaeriaceae</taxon>
        <taxon>Baudoinia</taxon>
    </lineage>
</organism>
<dbReference type="GeneID" id="19108162"/>
<evidence type="ECO:0000256" key="1">
    <source>
        <dbReference type="SAM" id="MobiDB-lite"/>
    </source>
</evidence>
<dbReference type="HOGENOM" id="CLU_2333317_0_0_1"/>